<feature type="disulfide bond" description="Redox-active" evidence="17">
    <location>
        <begin position="198"/>
        <end position="200"/>
    </location>
</feature>
<dbReference type="EMBL" id="FUXA01000003">
    <property type="protein sequence ID" value="SJZ38329.1"/>
    <property type="molecule type" value="Genomic_DNA"/>
</dbReference>
<keyword evidence="13 17" id="KW-1015">Disulfide bond</keyword>
<reference evidence="18 19" key="1">
    <citation type="submission" date="2017-02" db="EMBL/GenBank/DDBJ databases">
        <authorList>
            <person name="Peterson S.W."/>
        </authorList>
    </citation>
    <scope>NUCLEOTIDE SEQUENCE [LARGE SCALE GENOMIC DNA]</scope>
    <source>
        <strain evidence="18 19">ATCC 17233</strain>
    </source>
</reference>
<keyword evidence="9 17" id="KW-0671">Queuosine biosynthesis</keyword>
<accession>A0A1T4K7E0</accession>
<evidence type="ECO:0000256" key="13">
    <source>
        <dbReference type="ARBA" id="ARBA00023157"/>
    </source>
</evidence>
<evidence type="ECO:0000256" key="3">
    <source>
        <dbReference type="ARBA" id="ARBA00008207"/>
    </source>
</evidence>
<feature type="binding site" evidence="17">
    <location>
        <position position="31"/>
    </location>
    <ligand>
        <name>[4Fe-4S] cluster</name>
        <dbReference type="ChEBI" id="CHEBI:49883"/>
    </ligand>
</feature>
<dbReference type="GO" id="GO:0052693">
    <property type="term" value="F:epoxyqueuosine reductase activity"/>
    <property type="evidence" value="ECO:0007669"/>
    <property type="project" value="UniProtKB-UniRule"/>
</dbReference>
<dbReference type="AlphaFoldDB" id="A0A1T4K7E0"/>
<keyword evidence="19" id="KW-1185">Reference proteome</keyword>
<evidence type="ECO:0000256" key="17">
    <source>
        <dbReference type="HAMAP-Rule" id="MF_02089"/>
    </source>
</evidence>
<evidence type="ECO:0000256" key="16">
    <source>
        <dbReference type="ARBA" id="ARBA00047415"/>
    </source>
</evidence>
<evidence type="ECO:0000313" key="18">
    <source>
        <dbReference type="EMBL" id="SJZ38329.1"/>
    </source>
</evidence>
<dbReference type="GO" id="GO:0008616">
    <property type="term" value="P:tRNA queuosine(34) biosynthetic process"/>
    <property type="evidence" value="ECO:0007669"/>
    <property type="project" value="UniProtKB-UniRule"/>
</dbReference>
<evidence type="ECO:0000256" key="1">
    <source>
        <dbReference type="ARBA" id="ARBA00002268"/>
    </source>
</evidence>
<proteinExistence type="inferred from homology"/>
<name>A0A1T4K7E0_9FIRM</name>
<comment type="similarity">
    <text evidence="3 17">Belongs to the QueH family.</text>
</comment>
<keyword evidence="8 17" id="KW-0479">Metal-binding</keyword>
<organism evidence="18 19">
    <name type="scientific">Eubacterium ruminantium</name>
    <dbReference type="NCBI Taxonomy" id="42322"/>
    <lineage>
        <taxon>Bacteria</taxon>
        <taxon>Bacillati</taxon>
        <taxon>Bacillota</taxon>
        <taxon>Clostridia</taxon>
        <taxon>Eubacteriales</taxon>
        <taxon>Eubacteriaceae</taxon>
        <taxon>Eubacterium</taxon>
    </lineage>
</organism>
<gene>
    <name evidence="17" type="primary">queH</name>
    <name evidence="18" type="ORF">SAMN02745110_00225</name>
</gene>
<dbReference type="GO" id="GO:0051539">
    <property type="term" value="F:4 iron, 4 sulfur cluster binding"/>
    <property type="evidence" value="ECO:0007669"/>
    <property type="project" value="UniProtKB-UniRule"/>
</dbReference>
<dbReference type="Proteomes" id="UP000189857">
    <property type="component" value="Unassembled WGS sequence"/>
</dbReference>
<dbReference type="UniPathway" id="UPA00392"/>
<keyword evidence="10 17" id="KW-0560">Oxidoreductase</keyword>
<evidence type="ECO:0000256" key="15">
    <source>
        <dbReference type="ARBA" id="ARBA00031446"/>
    </source>
</evidence>
<dbReference type="RefSeq" id="WP_078785903.1">
    <property type="nucleotide sequence ID" value="NZ_FMTO01000002.1"/>
</dbReference>
<comment type="function">
    <text evidence="1 17">Catalyzes the conversion of epoxyqueuosine (oQ) to queuosine (Q), which is a hypermodified base found in the wobble positions of tRNA(Asp), tRNA(Asn), tRNA(His) and tRNA(Tyr).</text>
</comment>
<comment type="pathway">
    <text evidence="2 17">tRNA modification; tRNA-queuosine biosynthesis.</text>
</comment>
<comment type="catalytic activity">
    <reaction evidence="16 17">
        <text>epoxyqueuosine(34) in tRNA + AH2 = queuosine(34) in tRNA + A + H2O</text>
        <dbReference type="Rhea" id="RHEA:32159"/>
        <dbReference type="Rhea" id="RHEA-COMP:18571"/>
        <dbReference type="Rhea" id="RHEA-COMP:18582"/>
        <dbReference type="ChEBI" id="CHEBI:13193"/>
        <dbReference type="ChEBI" id="CHEBI:15377"/>
        <dbReference type="ChEBI" id="CHEBI:17499"/>
        <dbReference type="ChEBI" id="CHEBI:194431"/>
        <dbReference type="ChEBI" id="CHEBI:194443"/>
        <dbReference type="EC" id="1.17.99.6"/>
    </reaction>
</comment>
<evidence type="ECO:0000256" key="12">
    <source>
        <dbReference type="ARBA" id="ARBA00023014"/>
    </source>
</evidence>
<sequence length="226" mass="26266">MNYYQNFQEQIDNIKKTQEDIKKPTLLLHACCAPCSSHVLSVVCEFFDVTVYFSNPNIDDKEEYHKRLDELKRFVTECDFAAGTKVVDGGFGPEEFFEMARGRENLPEGNERCYDCYKLRMEKTAKYAKENGFDYFSTTLSISPYKKSSWINEIGMELEREMEGSGPIFLFSDFKKKDGYRHSIKLSEEYSLYRQDYCGCIFSKMERERKTAGQASSSLSSSMENL</sequence>
<keyword evidence="14 17" id="KW-0676">Redox-active center</keyword>
<keyword evidence="12 17" id="KW-0411">Iron-sulfur</keyword>
<dbReference type="InterPro" id="IPR003828">
    <property type="entry name" value="QueH"/>
</dbReference>
<evidence type="ECO:0000256" key="6">
    <source>
        <dbReference type="ARBA" id="ARBA00022485"/>
    </source>
</evidence>
<evidence type="ECO:0000256" key="2">
    <source>
        <dbReference type="ARBA" id="ARBA00004691"/>
    </source>
</evidence>
<keyword evidence="11 17" id="KW-0408">Iron</keyword>
<keyword evidence="7 17" id="KW-0819">tRNA processing</keyword>
<feature type="binding site" evidence="17">
    <location>
        <position position="116"/>
    </location>
    <ligand>
        <name>[4Fe-4S] cluster</name>
        <dbReference type="ChEBI" id="CHEBI:49883"/>
    </ligand>
</feature>
<dbReference type="PANTHER" id="PTHR36701:SF1">
    <property type="entry name" value="EPOXYQUEUOSINE REDUCTASE QUEH"/>
    <property type="match status" value="1"/>
</dbReference>
<feature type="binding site" evidence="17">
    <location>
        <position position="32"/>
    </location>
    <ligand>
        <name>[4Fe-4S] cluster</name>
        <dbReference type="ChEBI" id="CHEBI:49883"/>
    </ligand>
</feature>
<evidence type="ECO:0000313" key="19">
    <source>
        <dbReference type="Proteomes" id="UP000189857"/>
    </source>
</evidence>
<dbReference type="EC" id="1.17.99.6" evidence="4 17"/>
<dbReference type="OrthoDB" id="9801033at2"/>
<dbReference type="PANTHER" id="PTHR36701">
    <property type="entry name" value="EPOXYQUEUOSINE REDUCTASE QUEH"/>
    <property type="match status" value="1"/>
</dbReference>
<dbReference type="SUPFAM" id="SSF52402">
    <property type="entry name" value="Adenine nucleotide alpha hydrolases-like"/>
    <property type="match status" value="1"/>
</dbReference>
<evidence type="ECO:0000256" key="8">
    <source>
        <dbReference type="ARBA" id="ARBA00022723"/>
    </source>
</evidence>
<protein>
    <recommendedName>
        <fullName evidence="5 17">Epoxyqueuosine reductase QueH</fullName>
        <ecNumber evidence="4 17">1.17.99.6</ecNumber>
    </recommendedName>
    <alternativeName>
        <fullName evidence="15 17">Queuosine biosynthesis protein QueH</fullName>
    </alternativeName>
</protein>
<dbReference type="GO" id="GO:0046872">
    <property type="term" value="F:metal ion binding"/>
    <property type="evidence" value="ECO:0007669"/>
    <property type="project" value="UniProtKB-KW"/>
</dbReference>
<evidence type="ECO:0000256" key="7">
    <source>
        <dbReference type="ARBA" id="ARBA00022694"/>
    </source>
</evidence>
<feature type="binding site" evidence="17">
    <location>
        <position position="113"/>
    </location>
    <ligand>
        <name>[4Fe-4S] cluster</name>
        <dbReference type="ChEBI" id="CHEBI:49883"/>
    </ligand>
</feature>
<evidence type="ECO:0000256" key="9">
    <source>
        <dbReference type="ARBA" id="ARBA00022785"/>
    </source>
</evidence>
<evidence type="ECO:0000256" key="4">
    <source>
        <dbReference type="ARBA" id="ARBA00012622"/>
    </source>
</evidence>
<dbReference type="Pfam" id="PF02677">
    <property type="entry name" value="QueH"/>
    <property type="match status" value="1"/>
</dbReference>
<evidence type="ECO:0000256" key="5">
    <source>
        <dbReference type="ARBA" id="ARBA00016895"/>
    </source>
</evidence>
<keyword evidence="6 17" id="KW-0004">4Fe-4S</keyword>
<evidence type="ECO:0000256" key="11">
    <source>
        <dbReference type="ARBA" id="ARBA00023004"/>
    </source>
</evidence>
<evidence type="ECO:0000256" key="10">
    <source>
        <dbReference type="ARBA" id="ARBA00023002"/>
    </source>
</evidence>
<dbReference type="HAMAP" id="MF_02089">
    <property type="entry name" value="QueH"/>
    <property type="match status" value="1"/>
</dbReference>
<evidence type="ECO:0000256" key="14">
    <source>
        <dbReference type="ARBA" id="ARBA00023284"/>
    </source>
</evidence>